<reference evidence="8 9" key="1">
    <citation type="journal article" date="2017" name="Nat. Ecol. Evol.">
        <title>Scallop genome provides insights into evolution of bilaterian karyotype and development.</title>
        <authorList>
            <person name="Wang S."/>
            <person name="Zhang J."/>
            <person name="Jiao W."/>
            <person name="Li J."/>
            <person name="Xun X."/>
            <person name="Sun Y."/>
            <person name="Guo X."/>
            <person name="Huan P."/>
            <person name="Dong B."/>
            <person name="Zhang L."/>
            <person name="Hu X."/>
            <person name="Sun X."/>
            <person name="Wang J."/>
            <person name="Zhao C."/>
            <person name="Wang Y."/>
            <person name="Wang D."/>
            <person name="Huang X."/>
            <person name="Wang R."/>
            <person name="Lv J."/>
            <person name="Li Y."/>
            <person name="Zhang Z."/>
            <person name="Liu B."/>
            <person name="Lu W."/>
            <person name="Hui Y."/>
            <person name="Liang J."/>
            <person name="Zhou Z."/>
            <person name="Hou R."/>
            <person name="Li X."/>
            <person name="Liu Y."/>
            <person name="Li H."/>
            <person name="Ning X."/>
            <person name="Lin Y."/>
            <person name="Zhao L."/>
            <person name="Xing Q."/>
            <person name="Dou J."/>
            <person name="Li Y."/>
            <person name="Mao J."/>
            <person name="Guo H."/>
            <person name="Dou H."/>
            <person name="Li T."/>
            <person name="Mu C."/>
            <person name="Jiang W."/>
            <person name="Fu Q."/>
            <person name="Fu X."/>
            <person name="Miao Y."/>
            <person name="Liu J."/>
            <person name="Yu Q."/>
            <person name="Li R."/>
            <person name="Liao H."/>
            <person name="Li X."/>
            <person name="Kong Y."/>
            <person name="Jiang Z."/>
            <person name="Chourrout D."/>
            <person name="Li R."/>
            <person name="Bao Z."/>
        </authorList>
    </citation>
    <scope>NUCLEOTIDE SEQUENCE [LARGE SCALE GENOMIC DNA]</scope>
    <source>
        <strain evidence="8 9">PY_sf001</strain>
    </source>
</reference>
<evidence type="ECO:0000256" key="5">
    <source>
        <dbReference type="ARBA" id="ARBA00022490"/>
    </source>
</evidence>
<dbReference type="GO" id="GO:0016236">
    <property type="term" value="P:macroautophagy"/>
    <property type="evidence" value="ECO:0007669"/>
    <property type="project" value="UniProtKB-ARBA"/>
</dbReference>
<comment type="caution">
    <text evidence="8">The sequence shown here is derived from an EMBL/GenBank/DDBJ whole genome shotgun (WGS) entry which is preliminary data.</text>
</comment>
<keyword evidence="4" id="KW-0813">Transport</keyword>
<dbReference type="GO" id="GO:0043328">
    <property type="term" value="P:protein transport to vacuole involved in ubiquitin-dependent protein catabolic process via the multivesicular body sorting pathway"/>
    <property type="evidence" value="ECO:0007669"/>
    <property type="project" value="TreeGrafter"/>
</dbReference>
<dbReference type="InterPro" id="IPR014041">
    <property type="entry name" value="ESCRT-II_cplx_Vps25-sub_N"/>
</dbReference>
<name>A0A210Q6I8_MIZYE</name>
<dbReference type="GO" id="GO:0042803">
    <property type="term" value="F:protein homodimerization activity"/>
    <property type="evidence" value="ECO:0007669"/>
    <property type="project" value="TreeGrafter"/>
</dbReference>
<gene>
    <name evidence="8" type="ORF">KP79_PYT24325</name>
</gene>
<dbReference type="InterPro" id="IPR008570">
    <property type="entry name" value="ESCRT-II_cplx_Vps25-sub"/>
</dbReference>
<dbReference type="PANTHER" id="PTHR13149:SF0">
    <property type="entry name" value="VACUOLAR PROTEIN-SORTING-ASSOCIATED PROTEIN 25"/>
    <property type="match status" value="1"/>
</dbReference>
<evidence type="ECO:0000256" key="2">
    <source>
        <dbReference type="ARBA" id="ARBA00009674"/>
    </source>
</evidence>
<dbReference type="Gene3D" id="1.10.10.10">
    <property type="entry name" value="Winged helix-like DNA-binding domain superfamily/Winged helix DNA-binding domain"/>
    <property type="match status" value="1"/>
</dbReference>
<proteinExistence type="inferred from homology"/>
<dbReference type="STRING" id="6573.A0A210Q6I8"/>
<comment type="similarity">
    <text evidence="2">Belongs to the VPS25 family.</text>
</comment>
<dbReference type="FunFam" id="1.10.10.10:FF:000141">
    <property type="entry name" value="vacuolar protein-sorting-associated protein 25"/>
    <property type="match status" value="1"/>
</dbReference>
<sequence>MADIEWPWQYQFPPFFTIQPNIETRKKQIEAWCSLVLSYTRQQKTYSIDVRESQNSPLFNNKAINRKLSMDCILTVLEELRKTGHLEWTDNKTKKQCLVMWRTPEEWGKLIYSWICSRSMNNTVCTLFELTEGEESEGTEFHGLENWLLLRALKSLESQELAELMSFDGSDGVKFF</sequence>
<keyword evidence="6" id="KW-0653">Protein transport</keyword>
<dbReference type="GO" id="GO:0005198">
    <property type="term" value="F:structural molecule activity"/>
    <property type="evidence" value="ECO:0007669"/>
    <property type="project" value="TreeGrafter"/>
</dbReference>
<dbReference type="Pfam" id="PF05871">
    <property type="entry name" value="ESCRT-II"/>
    <property type="match status" value="1"/>
</dbReference>
<dbReference type="GO" id="GO:0000814">
    <property type="term" value="C:ESCRT II complex"/>
    <property type="evidence" value="ECO:0007669"/>
    <property type="project" value="InterPro"/>
</dbReference>
<dbReference type="PANTHER" id="PTHR13149">
    <property type="entry name" value="VACUOLAR PROTEIN SORTING-ASSOCIATED PROTEIN VPS25"/>
    <property type="match status" value="1"/>
</dbReference>
<dbReference type="InterPro" id="IPR036388">
    <property type="entry name" value="WH-like_DNA-bd_sf"/>
</dbReference>
<evidence type="ECO:0000256" key="4">
    <source>
        <dbReference type="ARBA" id="ARBA00022448"/>
    </source>
</evidence>
<dbReference type="EMBL" id="NEDP02004821">
    <property type="protein sequence ID" value="OWF44353.1"/>
    <property type="molecule type" value="Genomic_DNA"/>
</dbReference>
<dbReference type="InterPro" id="IPR036390">
    <property type="entry name" value="WH_DNA-bd_sf"/>
</dbReference>
<keyword evidence="9" id="KW-1185">Reference proteome</keyword>
<protein>
    <recommendedName>
        <fullName evidence="3">Vacuolar protein-sorting-associated protein 25</fullName>
    </recommendedName>
    <alternativeName>
        <fullName evidence="7">ESCRT-II complex subunit VPS25</fullName>
    </alternativeName>
</protein>
<evidence type="ECO:0000256" key="7">
    <source>
        <dbReference type="ARBA" id="ARBA00030094"/>
    </source>
</evidence>
<dbReference type="FunFam" id="1.10.10.570:FF:000001">
    <property type="entry name" value="vacuolar protein-sorting-associated protein 25"/>
    <property type="match status" value="1"/>
</dbReference>
<evidence type="ECO:0000256" key="6">
    <source>
        <dbReference type="ARBA" id="ARBA00022927"/>
    </source>
</evidence>
<organism evidence="8 9">
    <name type="scientific">Mizuhopecten yessoensis</name>
    <name type="common">Japanese scallop</name>
    <name type="synonym">Patinopecten yessoensis</name>
    <dbReference type="NCBI Taxonomy" id="6573"/>
    <lineage>
        <taxon>Eukaryota</taxon>
        <taxon>Metazoa</taxon>
        <taxon>Spiralia</taxon>
        <taxon>Lophotrochozoa</taxon>
        <taxon>Mollusca</taxon>
        <taxon>Bivalvia</taxon>
        <taxon>Autobranchia</taxon>
        <taxon>Pteriomorphia</taxon>
        <taxon>Pectinida</taxon>
        <taxon>Pectinoidea</taxon>
        <taxon>Pectinidae</taxon>
        <taxon>Mizuhopecten</taxon>
    </lineage>
</organism>
<dbReference type="AlphaFoldDB" id="A0A210Q6I8"/>
<evidence type="ECO:0000256" key="1">
    <source>
        <dbReference type="ARBA" id="ARBA00004496"/>
    </source>
</evidence>
<evidence type="ECO:0000256" key="3">
    <source>
        <dbReference type="ARBA" id="ARBA00017934"/>
    </source>
</evidence>
<comment type="subcellular location">
    <subcellularLocation>
        <location evidence="1">Cytoplasm</location>
    </subcellularLocation>
</comment>
<dbReference type="Proteomes" id="UP000242188">
    <property type="component" value="Unassembled WGS sequence"/>
</dbReference>
<evidence type="ECO:0000313" key="9">
    <source>
        <dbReference type="Proteomes" id="UP000242188"/>
    </source>
</evidence>
<keyword evidence="5" id="KW-0963">Cytoplasm</keyword>
<dbReference type="OrthoDB" id="245150at2759"/>
<dbReference type="Gene3D" id="1.10.10.570">
    <property type="entry name" value="Winged helix' DNA-binding domain. Chain C. Domain 1"/>
    <property type="match status" value="1"/>
</dbReference>
<accession>A0A210Q6I8</accession>
<dbReference type="SUPFAM" id="SSF46785">
    <property type="entry name" value="Winged helix' DNA-binding domain"/>
    <property type="match status" value="2"/>
</dbReference>
<evidence type="ECO:0000313" key="8">
    <source>
        <dbReference type="EMBL" id="OWF44353.1"/>
    </source>
</evidence>